<dbReference type="AlphaFoldDB" id="A0A9J6E592"/>
<dbReference type="EMBL" id="JABSTU010000001">
    <property type="protein sequence ID" value="KAH8040554.1"/>
    <property type="molecule type" value="Genomic_DNA"/>
</dbReference>
<dbReference type="Proteomes" id="UP000821866">
    <property type="component" value="Chromosome 3"/>
</dbReference>
<evidence type="ECO:0000313" key="2">
    <source>
        <dbReference type="EMBL" id="KAH8029508.1"/>
    </source>
</evidence>
<reference evidence="2" key="1">
    <citation type="journal article" date="2020" name="Cell">
        <title>Large-Scale Comparative Analyses of Tick Genomes Elucidate Their Genetic Diversity and Vector Capacities.</title>
        <authorList>
            <consortium name="Tick Genome and Microbiome Consortium (TIGMIC)"/>
            <person name="Jia N."/>
            <person name="Wang J."/>
            <person name="Shi W."/>
            <person name="Du L."/>
            <person name="Sun Y."/>
            <person name="Zhan W."/>
            <person name="Jiang J.F."/>
            <person name="Wang Q."/>
            <person name="Zhang B."/>
            <person name="Ji P."/>
            <person name="Bell-Sakyi L."/>
            <person name="Cui X.M."/>
            <person name="Yuan T.T."/>
            <person name="Jiang B.G."/>
            <person name="Yang W.F."/>
            <person name="Lam T.T."/>
            <person name="Chang Q.C."/>
            <person name="Ding S.J."/>
            <person name="Wang X.J."/>
            <person name="Zhu J.G."/>
            <person name="Ruan X.D."/>
            <person name="Zhao L."/>
            <person name="Wei J.T."/>
            <person name="Ye R.Z."/>
            <person name="Que T.C."/>
            <person name="Du C.H."/>
            <person name="Zhou Y.H."/>
            <person name="Cheng J.X."/>
            <person name="Dai P.F."/>
            <person name="Guo W.B."/>
            <person name="Han X.H."/>
            <person name="Huang E.J."/>
            <person name="Li L.F."/>
            <person name="Wei W."/>
            <person name="Gao Y.C."/>
            <person name="Liu J.Z."/>
            <person name="Shao H.Z."/>
            <person name="Wang X."/>
            <person name="Wang C.C."/>
            <person name="Yang T.C."/>
            <person name="Huo Q.B."/>
            <person name="Li W."/>
            <person name="Chen H.Y."/>
            <person name="Chen S.E."/>
            <person name="Zhou L.G."/>
            <person name="Ni X.B."/>
            <person name="Tian J.H."/>
            <person name="Sheng Y."/>
            <person name="Liu T."/>
            <person name="Pan Y.S."/>
            <person name="Xia L.Y."/>
            <person name="Li J."/>
            <person name="Zhao F."/>
            <person name="Cao W.C."/>
        </authorList>
    </citation>
    <scope>NUCLEOTIDE SEQUENCE</scope>
    <source>
        <strain evidence="2">Rmic-2018</strain>
    </source>
</reference>
<evidence type="ECO:0000313" key="4">
    <source>
        <dbReference type="Proteomes" id="UP000821866"/>
    </source>
</evidence>
<feature type="compositionally biased region" description="Basic residues" evidence="1">
    <location>
        <begin position="31"/>
        <end position="48"/>
    </location>
</feature>
<evidence type="ECO:0000256" key="1">
    <source>
        <dbReference type="SAM" id="MobiDB-lite"/>
    </source>
</evidence>
<evidence type="ECO:0000313" key="3">
    <source>
        <dbReference type="EMBL" id="KAH8040554.1"/>
    </source>
</evidence>
<name>A0A9J6E592_RHIMP</name>
<reference evidence="2" key="2">
    <citation type="submission" date="2021-09" db="EMBL/GenBank/DDBJ databases">
        <authorList>
            <person name="Jia N."/>
            <person name="Wang J."/>
            <person name="Shi W."/>
            <person name="Du L."/>
            <person name="Sun Y."/>
            <person name="Zhan W."/>
            <person name="Jiang J."/>
            <person name="Wang Q."/>
            <person name="Zhang B."/>
            <person name="Ji P."/>
            <person name="Sakyi L.B."/>
            <person name="Cui X."/>
            <person name="Yuan T."/>
            <person name="Jiang B."/>
            <person name="Yang W."/>
            <person name="Lam T.T.-Y."/>
            <person name="Chang Q."/>
            <person name="Ding S."/>
            <person name="Wang X."/>
            <person name="Zhu J."/>
            <person name="Ruan X."/>
            <person name="Zhao L."/>
            <person name="Wei J."/>
            <person name="Que T."/>
            <person name="Du C."/>
            <person name="Cheng J."/>
            <person name="Dai P."/>
            <person name="Han X."/>
            <person name="Huang E."/>
            <person name="Gao Y."/>
            <person name="Liu J."/>
            <person name="Shao H."/>
            <person name="Ye R."/>
            <person name="Li L."/>
            <person name="Wei W."/>
            <person name="Wang X."/>
            <person name="Wang C."/>
            <person name="Huo Q."/>
            <person name="Li W."/>
            <person name="Guo W."/>
            <person name="Chen H."/>
            <person name="Chen S."/>
            <person name="Zhou L."/>
            <person name="Zhou L."/>
            <person name="Ni X."/>
            <person name="Tian J."/>
            <person name="Zhou Y."/>
            <person name="Sheng Y."/>
            <person name="Liu T."/>
            <person name="Pan Y."/>
            <person name="Xia L."/>
            <person name="Li J."/>
            <person name="Zhao F."/>
            <person name="Cao W."/>
        </authorList>
    </citation>
    <scope>NUCLEOTIDE SEQUENCE</scope>
    <source>
        <strain evidence="2">Rmic-2018</strain>
        <tissue evidence="2">Larvae</tissue>
    </source>
</reference>
<dbReference type="EMBL" id="JABSTU010000005">
    <property type="protein sequence ID" value="KAH8029508.1"/>
    <property type="molecule type" value="Genomic_DNA"/>
</dbReference>
<feature type="region of interest" description="Disordered" evidence="1">
    <location>
        <begin position="1"/>
        <end position="82"/>
    </location>
</feature>
<protein>
    <submittedName>
        <fullName evidence="2">Uncharacterized protein</fullName>
    </submittedName>
</protein>
<keyword evidence="4" id="KW-1185">Reference proteome</keyword>
<comment type="caution">
    <text evidence="2">The sequence shown here is derived from an EMBL/GenBank/DDBJ whole genome shotgun (WGS) entry which is preliminary data.</text>
</comment>
<feature type="region of interest" description="Disordered" evidence="1">
    <location>
        <begin position="116"/>
        <end position="159"/>
    </location>
</feature>
<accession>A0A9J6E592</accession>
<sequence>MALGTQSRDSSVSPSVYGTPRRGRPVTPVAQRRKSYSRSRGRSVSRRRFQAELTWADRVKEKTPKHKKVTRSASPEHGEKSEIEQLRQEIASLKPELCRQKAAQAISSRVEGANVADNAVHKSTQEPKFEVSKAKRKAPPPNDESVWEMPGLESSQNKMLEELLRISKEN</sequence>
<feature type="compositionally biased region" description="Polar residues" evidence="1">
    <location>
        <begin position="1"/>
        <end position="16"/>
    </location>
</feature>
<gene>
    <name evidence="2" type="ORF">HPB51_000758</name>
    <name evidence="3" type="ORF">HPB51_011382</name>
</gene>
<proteinExistence type="predicted"/>
<organism evidence="2 4">
    <name type="scientific">Rhipicephalus microplus</name>
    <name type="common">Cattle tick</name>
    <name type="synonym">Boophilus microplus</name>
    <dbReference type="NCBI Taxonomy" id="6941"/>
    <lineage>
        <taxon>Eukaryota</taxon>
        <taxon>Metazoa</taxon>
        <taxon>Ecdysozoa</taxon>
        <taxon>Arthropoda</taxon>
        <taxon>Chelicerata</taxon>
        <taxon>Arachnida</taxon>
        <taxon>Acari</taxon>
        <taxon>Parasitiformes</taxon>
        <taxon>Ixodida</taxon>
        <taxon>Ixodoidea</taxon>
        <taxon>Ixodidae</taxon>
        <taxon>Rhipicephalinae</taxon>
        <taxon>Rhipicephalus</taxon>
        <taxon>Boophilus</taxon>
    </lineage>
</organism>
<dbReference type="Proteomes" id="UP000821866">
    <property type="component" value="Chromosome 1"/>
</dbReference>
<feature type="compositionally biased region" description="Basic and acidic residues" evidence="1">
    <location>
        <begin position="119"/>
        <end position="133"/>
    </location>
</feature>